<keyword evidence="2" id="KW-1003">Cell membrane</keyword>
<comment type="caution">
    <text evidence="8">The sequence shown here is derived from an EMBL/GenBank/DDBJ whole genome shotgun (WGS) entry which is preliminary data.</text>
</comment>
<proteinExistence type="predicted"/>
<feature type="transmembrane region" description="Helical" evidence="6">
    <location>
        <begin position="121"/>
        <end position="142"/>
    </location>
</feature>
<evidence type="ECO:0000256" key="3">
    <source>
        <dbReference type="ARBA" id="ARBA00022692"/>
    </source>
</evidence>
<organism evidence="8 9">
    <name type="scientific">Helicobacter anseris</name>
    <dbReference type="NCBI Taxonomy" id="375926"/>
    <lineage>
        <taxon>Bacteria</taxon>
        <taxon>Pseudomonadati</taxon>
        <taxon>Campylobacterota</taxon>
        <taxon>Epsilonproteobacteria</taxon>
        <taxon>Campylobacterales</taxon>
        <taxon>Helicobacteraceae</taxon>
        <taxon>Helicobacter</taxon>
    </lineage>
</organism>
<evidence type="ECO:0000256" key="5">
    <source>
        <dbReference type="ARBA" id="ARBA00023136"/>
    </source>
</evidence>
<gene>
    <name evidence="8" type="ORF">CQA57_03065</name>
</gene>
<protein>
    <recommendedName>
        <fullName evidence="7">Cytochrome b561 bacterial/Ni-hydrogenase domain-containing protein</fullName>
    </recommendedName>
</protein>
<dbReference type="GO" id="GO:0009055">
    <property type="term" value="F:electron transfer activity"/>
    <property type="evidence" value="ECO:0007669"/>
    <property type="project" value="InterPro"/>
</dbReference>
<feature type="transmembrane region" description="Helical" evidence="6">
    <location>
        <begin position="154"/>
        <end position="182"/>
    </location>
</feature>
<dbReference type="GO" id="GO:0020037">
    <property type="term" value="F:heme binding"/>
    <property type="evidence" value="ECO:0007669"/>
    <property type="project" value="TreeGrafter"/>
</dbReference>
<keyword evidence="5 6" id="KW-0472">Membrane</keyword>
<dbReference type="AlphaFoldDB" id="A0A3D8JAI2"/>
<feature type="domain" description="Cytochrome b561 bacterial/Ni-hydrogenase" evidence="7">
    <location>
        <begin position="6"/>
        <end position="195"/>
    </location>
</feature>
<dbReference type="PANTHER" id="PTHR30485">
    <property type="entry name" value="NI/FE-HYDROGENASE 1 B-TYPE CYTOCHROME SUBUNIT"/>
    <property type="match status" value="1"/>
</dbReference>
<keyword evidence="3 6" id="KW-0812">Transmembrane</keyword>
<reference evidence="8 9" key="1">
    <citation type="submission" date="2018-04" db="EMBL/GenBank/DDBJ databases">
        <title>Novel Campyloabacter and Helicobacter Species and Strains.</title>
        <authorList>
            <person name="Mannion A.J."/>
            <person name="Shen Z."/>
            <person name="Fox J.G."/>
        </authorList>
    </citation>
    <scope>NUCLEOTIDE SEQUENCE [LARGE SCALE GENOMIC DNA]</scope>
    <source>
        <strain evidence="8 9">MIT 04-9362</strain>
    </source>
</reference>
<name>A0A3D8JAI2_9HELI</name>
<accession>A0A3D8JAI2</accession>
<dbReference type="InterPro" id="IPR016174">
    <property type="entry name" value="Di-haem_cyt_TM"/>
</dbReference>
<dbReference type="InterPro" id="IPR011577">
    <property type="entry name" value="Cyt_b561_bac/Ni-Hgenase"/>
</dbReference>
<evidence type="ECO:0000256" key="1">
    <source>
        <dbReference type="ARBA" id="ARBA00004651"/>
    </source>
</evidence>
<dbReference type="InterPro" id="IPR051542">
    <property type="entry name" value="Hydrogenase_cytochrome"/>
</dbReference>
<evidence type="ECO:0000313" key="9">
    <source>
        <dbReference type="Proteomes" id="UP000256695"/>
    </source>
</evidence>
<keyword evidence="9" id="KW-1185">Reference proteome</keyword>
<dbReference type="GO" id="GO:0005886">
    <property type="term" value="C:plasma membrane"/>
    <property type="evidence" value="ECO:0007669"/>
    <property type="project" value="UniProtKB-SubCell"/>
</dbReference>
<evidence type="ECO:0000259" key="7">
    <source>
        <dbReference type="Pfam" id="PF01292"/>
    </source>
</evidence>
<evidence type="ECO:0000256" key="2">
    <source>
        <dbReference type="ARBA" id="ARBA00022475"/>
    </source>
</evidence>
<dbReference type="SUPFAM" id="SSF81342">
    <property type="entry name" value="Transmembrane di-heme cytochromes"/>
    <property type="match status" value="1"/>
</dbReference>
<feature type="transmembrane region" description="Helical" evidence="6">
    <location>
        <begin position="53"/>
        <end position="80"/>
    </location>
</feature>
<sequence length="229" mass="26554">MSKIVRQSLLNRIIHWGIAINVFLLIITGIFQLPVAKRYGINEIFLMHWSGDYSFNLVLHYIASFFLIVFVFFHIVFHIVRKEFDIFPKKGDLKQSFLIIKSMLLKQKEPPSAKYLAEQRIAYFVIGSTLLLLIITGLLKSLKNLAGFNLNNEMYFYVATLHNIGLFLIILAIFGHLSAFIFKENRKLLSAMFSGKVDAKYVLHRHGLWHKGIKEAKKVLQESIDKRPK</sequence>
<evidence type="ECO:0000256" key="4">
    <source>
        <dbReference type="ARBA" id="ARBA00022989"/>
    </source>
</evidence>
<dbReference type="Pfam" id="PF01292">
    <property type="entry name" value="Ni_hydr_CYTB"/>
    <property type="match status" value="1"/>
</dbReference>
<dbReference type="EMBL" id="NXLX01000005">
    <property type="protein sequence ID" value="RDU74086.1"/>
    <property type="molecule type" value="Genomic_DNA"/>
</dbReference>
<feature type="transmembrane region" description="Helical" evidence="6">
    <location>
        <begin position="12"/>
        <end position="33"/>
    </location>
</feature>
<dbReference type="GO" id="GO:0022904">
    <property type="term" value="P:respiratory electron transport chain"/>
    <property type="evidence" value="ECO:0007669"/>
    <property type="project" value="InterPro"/>
</dbReference>
<evidence type="ECO:0000256" key="6">
    <source>
        <dbReference type="SAM" id="Phobius"/>
    </source>
</evidence>
<comment type="subcellular location">
    <subcellularLocation>
        <location evidence="1">Cell membrane</location>
        <topology evidence="1">Multi-pass membrane protein</topology>
    </subcellularLocation>
</comment>
<keyword evidence="4 6" id="KW-1133">Transmembrane helix</keyword>
<dbReference type="OrthoDB" id="9787143at2"/>
<dbReference type="PANTHER" id="PTHR30485:SF1">
    <property type="entry name" value="CYTOCHROME YDHU-RELATED"/>
    <property type="match status" value="1"/>
</dbReference>
<dbReference type="RefSeq" id="WP_115578768.1">
    <property type="nucleotide sequence ID" value="NZ_NXLX01000005.1"/>
</dbReference>
<dbReference type="Proteomes" id="UP000256695">
    <property type="component" value="Unassembled WGS sequence"/>
</dbReference>
<evidence type="ECO:0000313" key="8">
    <source>
        <dbReference type="EMBL" id="RDU74086.1"/>
    </source>
</evidence>
<dbReference type="Gene3D" id="1.20.950.20">
    <property type="entry name" value="Transmembrane di-heme cytochromes, Chain C"/>
    <property type="match status" value="1"/>
</dbReference>